<feature type="transmembrane region" description="Helical" evidence="7">
    <location>
        <begin position="227"/>
        <end position="253"/>
    </location>
</feature>
<evidence type="ECO:0000256" key="3">
    <source>
        <dbReference type="ARBA" id="ARBA00022475"/>
    </source>
</evidence>
<evidence type="ECO:0000313" key="10">
    <source>
        <dbReference type="Proteomes" id="UP000544872"/>
    </source>
</evidence>
<keyword evidence="3" id="KW-1003">Cell membrane</keyword>
<feature type="transmembrane region" description="Helical" evidence="7">
    <location>
        <begin position="273"/>
        <end position="295"/>
    </location>
</feature>
<evidence type="ECO:0000256" key="1">
    <source>
        <dbReference type="ARBA" id="ARBA00004651"/>
    </source>
</evidence>
<evidence type="ECO:0000256" key="7">
    <source>
        <dbReference type="RuleBase" id="RU363032"/>
    </source>
</evidence>
<dbReference type="PROSITE" id="PS50928">
    <property type="entry name" value="ABC_TM1"/>
    <property type="match status" value="1"/>
</dbReference>
<evidence type="ECO:0000256" key="2">
    <source>
        <dbReference type="ARBA" id="ARBA00022448"/>
    </source>
</evidence>
<keyword evidence="4 7" id="KW-0812">Transmembrane</keyword>
<dbReference type="InterPro" id="IPR000515">
    <property type="entry name" value="MetI-like"/>
</dbReference>
<name>A0A7W9ZIU8_NOVIT</name>
<evidence type="ECO:0000259" key="8">
    <source>
        <dbReference type="PROSITE" id="PS50928"/>
    </source>
</evidence>
<dbReference type="Pfam" id="PF19300">
    <property type="entry name" value="BPD_transp_1_N"/>
    <property type="match status" value="1"/>
</dbReference>
<dbReference type="GO" id="GO:0005886">
    <property type="term" value="C:plasma membrane"/>
    <property type="evidence" value="ECO:0007669"/>
    <property type="project" value="UniProtKB-SubCell"/>
</dbReference>
<dbReference type="CDD" id="cd06261">
    <property type="entry name" value="TM_PBP2"/>
    <property type="match status" value="1"/>
</dbReference>
<evidence type="ECO:0000256" key="5">
    <source>
        <dbReference type="ARBA" id="ARBA00022989"/>
    </source>
</evidence>
<evidence type="ECO:0000256" key="6">
    <source>
        <dbReference type="ARBA" id="ARBA00023136"/>
    </source>
</evidence>
<protein>
    <submittedName>
        <fullName evidence="9">ABC-type dipeptide/oligopeptide/nickel transport system permease component</fullName>
    </submittedName>
</protein>
<comment type="caution">
    <text evidence="9">The sequence shown here is derived from an EMBL/GenBank/DDBJ whole genome shotgun (WGS) entry which is preliminary data.</text>
</comment>
<dbReference type="PANTHER" id="PTHR43163:SF6">
    <property type="entry name" value="DIPEPTIDE TRANSPORT SYSTEM PERMEASE PROTEIN DPPB-RELATED"/>
    <property type="match status" value="1"/>
</dbReference>
<reference evidence="9 10" key="1">
    <citation type="submission" date="2020-08" db="EMBL/GenBank/DDBJ databases">
        <title>Genomic Encyclopedia of Type Strains, Phase IV (KMG-IV): sequencing the most valuable type-strain genomes for metagenomic binning, comparative biology and taxonomic classification.</title>
        <authorList>
            <person name="Goeker M."/>
        </authorList>
    </citation>
    <scope>NUCLEOTIDE SEQUENCE [LARGE SCALE GENOMIC DNA]</scope>
    <source>
        <strain evidence="9 10">DSM 11590</strain>
    </source>
</reference>
<keyword evidence="2 7" id="KW-0813">Transport</keyword>
<keyword evidence="6 7" id="KW-0472">Membrane</keyword>
<dbReference type="EMBL" id="JACIIX010000014">
    <property type="protein sequence ID" value="MBB6211813.1"/>
    <property type="molecule type" value="Genomic_DNA"/>
</dbReference>
<feature type="transmembrane region" description="Helical" evidence="7">
    <location>
        <begin position="95"/>
        <end position="123"/>
    </location>
</feature>
<organism evidence="9 10">
    <name type="scientific">Novispirillum itersonii</name>
    <name type="common">Aquaspirillum itersonii</name>
    <dbReference type="NCBI Taxonomy" id="189"/>
    <lineage>
        <taxon>Bacteria</taxon>
        <taxon>Pseudomonadati</taxon>
        <taxon>Pseudomonadota</taxon>
        <taxon>Alphaproteobacteria</taxon>
        <taxon>Rhodospirillales</taxon>
        <taxon>Novispirillaceae</taxon>
        <taxon>Novispirillum</taxon>
    </lineage>
</organism>
<dbReference type="PANTHER" id="PTHR43163">
    <property type="entry name" value="DIPEPTIDE TRANSPORT SYSTEM PERMEASE PROTEIN DPPB-RELATED"/>
    <property type="match status" value="1"/>
</dbReference>
<feature type="transmembrane region" description="Helical" evidence="7">
    <location>
        <begin position="170"/>
        <end position="191"/>
    </location>
</feature>
<feature type="transmembrane region" description="Helical" evidence="7">
    <location>
        <begin position="135"/>
        <end position="164"/>
    </location>
</feature>
<dbReference type="RefSeq" id="WP_184264924.1">
    <property type="nucleotide sequence ID" value="NZ_JACIIX010000014.1"/>
</dbReference>
<dbReference type="Pfam" id="PF00528">
    <property type="entry name" value="BPD_transp_1"/>
    <property type="match status" value="1"/>
</dbReference>
<dbReference type="SUPFAM" id="SSF161098">
    <property type="entry name" value="MetI-like"/>
    <property type="match status" value="1"/>
</dbReference>
<proteinExistence type="inferred from homology"/>
<comment type="similarity">
    <text evidence="7">Belongs to the binding-protein-dependent transport system permease family.</text>
</comment>
<sequence length="308" mass="33505">MADYVLRRILALIPVFFFVTVVVFMIVHLVPGDPIDNLVRIGVTPEQKALIAARYGLDQPLYLQYWRWLTLVLQGDFGSAIVLRRPVMDLIRENIGYSLTLGGLALCFSALVGITTGAIAAAWRNTLVDKSIMGVVLLGSTVPAFWLGLLLILLFAVTLGWLPVSGAKHWTALILPVVTVGLGGMALVARVTRVSMMDIGRQDFVTLLHAKGVPAWAVQVRHVLRHALIPVVTLLSLRIGLIVGGSVTVEYVFARPGIGSLLIRALGQRDYPVVQGCLLMLAMAVMIGTLLGDLVQAAMDPRQREESR</sequence>
<accession>A0A7W9ZIU8</accession>
<dbReference type="AlphaFoldDB" id="A0A7W9ZIU8"/>
<keyword evidence="10" id="KW-1185">Reference proteome</keyword>
<dbReference type="Gene3D" id="1.10.3720.10">
    <property type="entry name" value="MetI-like"/>
    <property type="match status" value="1"/>
</dbReference>
<dbReference type="GO" id="GO:0055085">
    <property type="term" value="P:transmembrane transport"/>
    <property type="evidence" value="ECO:0007669"/>
    <property type="project" value="InterPro"/>
</dbReference>
<evidence type="ECO:0000313" key="9">
    <source>
        <dbReference type="EMBL" id="MBB6211813.1"/>
    </source>
</evidence>
<dbReference type="Proteomes" id="UP000544872">
    <property type="component" value="Unassembled WGS sequence"/>
</dbReference>
<comment type="subcellular location">
    <subcellularLocation>
        <location evidence="1 7">Cell membrane</location>
        <topology evidence="1 7">Multi-pass membrane protein</topology>
    </subcellularLocation>
</comment>
<feature type="transmembrane region" description="Helical" evidence="7">
    <location>
        <begin position="9"/>
        <end position="30"/>
    </location>
</feature>
<feature type="domain" description="ABC transmembrane type-1" evidence="8">
    <location>
        <begin position="95"/>
        <end position="292"/>
    </location>
</feature>
<dbReference type="InterPro" id="IPR045621">
    <property type="entry name" value="BPD_transp_1_N"/>
</dbReference>
<dbReference type="InterPro" id="IPR035906">
    <property type="entry name" value="MetI-like_sf"/>
</dbReference>
<keyword evidence="5 7" id="KW-1133">Transmembrane helix</keyword>
<gene>
    <name evidence="9" type="ORF">FHS48_003257</name>
</gene>
<evidence type="ECO:0000256" key="4">
    <source>
        <dbReference type="ARBA" id="ARBA00022692"/>
    </source>
</evidence>